<dbReference type="Gene3D" id="3.30.70.2130">
    <property type="entry name" value="Metalloenzyme domain"/>
    <property type="match status" value="1"/>
</dbReference>
<evidence type="ECO:0000313" key="8">
    <source>
        <dbReference type="Proteomes" id="UP000663722"/>
    </source>
</evidence>
<dbReference type="InterPro" id="IPR006124">
    <property type="entry name" value="Metalloenzyme"/>
</dbReference>
<accession>A0A975BTK9</accession>
<dbReference type="InterPro" id="IPR004456">
    <property type="entry name" value="Pglycerate_mutase_ApgM"/>
</dbReference>
<evidence type="ECO:0000256" key="3">
    <source>
        <dbReference type="ARBA" id="ARBA00004921"/>
    </source>
</evidence>
<evidence type="ECO:0000259" key="6">
    <source>
        <dbReference type="Pfam" id="PF01676"/>
    </source>
</evidence>
<protein>
    <submittedName>
        <fullName evidence="7">2,3-bisphosphoglycerate-independent phosphoglycerate mutase</fullName>
    </submittedName>
</protein>
<comment type="function">
    <text evidence="2">Catalyzes the interconversion of 2-phosphoglycerate and 3-phosphoglycerate.</text>
</comment>
<evidence type="ECO:0000313" key="7">
    <source>
        <dbReference type="EMBL" id="QTA90999.1"/>
    </source>
</evidence>
<name>A0A975BTK9_9BACT</name>
<evidence type="ECO:0000256" key="2">
    <source>
        <dbReference type="ARBA" id="ARBA00002315"/>
    </source>
</evidence>
<dbReference type="PANTHER" id="PTHR31209:SF0">
    <property type="entry name" value="METALLOENZYME DOMAIN-CONTAINING PROTEIN"/>
    <property type="match status" value="1"/>
</dbReference>
<evidence type="ECO:0000256" key="5">
    <source>
        <dbReference type="ARBA" id="ARBA00023152"/>
    </source>
</evidence>
<dbReference type="CDD" id="cd16011">
    <property type="entry name" value="iPGM_like"/>
    <property type="match status" value="1"/>
</dbReference>
<dbReference type="NCBIfam" id="TIGR00306">
    <property type="entry name" value="apgM"/>
    <property type="match status" value="1"/>
</dbReference>
<dbReference type="GO" id="GO:0046872">
    <property type="term" value="F:metal ion binding"/>
    <property type="evidence" value="ECO:0007669"/>
    <property type="project" value="InterPro"/>
</dbReference>
<keyword evidence="8" id="KW-1185">Reference proteome</keyword>
<comment type="similarity">
    <text evidence="4">Belongs to the BPG-independent phosphoglycerate mutase family. A-PGAM subfamily.</text>
</comment>
<dbReference type="Gene3D" id="3.40.720.10">
    <property type="entry name" value="Alkaline Phosphatase, subunit A"/>
    <property type="match status" value="2"/>
</dbReference>
<organism evidence="7 8">
    <name type="scientific">Desulfonema magnum</name>
    <dbReference type="NCBI Taxonomy" id="45655"/>
    <lineage>
        <taxon>Bacteria</taxon>
        <taxon>Pseudomonadati</taxon>
        <taxon>Thermodesulfobacteriota</taxon>
        <taxon>Desulfobacteria</taxon>
        <taxon>Desulfobacterales</taxon>
        <taxon>Desulfococcaceae</taxon>
        <taxon>Desulfonema</taxon>
    </lineage>
</organism>
<keyword evidence="5" id="KW-0324">Glycolysis</keyword>
<dbReference type="Pfam" id="PF01676">
    <property type="entry name" value="Metalloenzyme"/>
    <property type="match status" value="1"/>
</dbReference>
<dbReference type="GO" id="GO:0004619">
    <property type="term" value="F:phosphoglycerate mutase activity"/>
    <property type="evidence" value="ECO:0007669"/>
    <property type="project" value="UniProtKB-EC"/>
</dbReference>
<dbReference type="InterPro" id="IPR042253">
    <property type="entry name" value="Pglycerate_mutase_ApgM_sf"/>
</dbReference>
<sequence>MSKKCVLILLDGLGDRSYKTLADQTPLQAAITPVLDNLAEAGANGLYHAAAVGQALPSENAHFIMFGYDMEEFPGRGALEALGAGIKLNPEHVAVLIHFASLRERDGYFVLEDGKLRASENETRELIHAVGEYEKDGVSIRFIPTEGLRGIAMLQGHVAPFVTDTDPIQKGRALMAIKPWADHLHDMSSQNTAEALKAYLLWAYHHLKNHPVNISRTKQGLKAINGLVTQRAGQLKKVVPFSEKYGLRGLSVSSGMVFQGLCKYVGLDHKKVADTGNPGNDIAERLRIAREALDHYDFIHVHTKTPDEAAHTKVPGDKKSVIESLDRGIGEAIAPLMNDPDVLIFVTSDHSTPSAGQLIHSGETVPLIIYGEGVRHDQVREFDEISAACGALGGVRGKELMYLMLNHLDRCKLHGLMDTPADQPFWPGNYEPFRVN</sequence>
<dbReference type="Pfam" id="PF10143">
    <property type="entry name" value="PhosphMutase"/>
    <property type="match status" value="1"/>
</dbReference>
<dbReference type="SUPFAM" id="SSF53649">
    <property type="entry name" value="Alkaline phosphatase-like"/>
    <property type="match status" value="1"/>
</dbReference>
<dbReference type="KEGG" id="dmm:dnm_070630"/>
<comment type="pathway">
    <text evidence="3">Carbohydrate degradation.</text>
</comment>
<evidence type="ECO:0000256" key="1">
    <source>
        <dbReference type="ARBA" id="ARBA00000370"/>
    </source>
</evidence>
<dbReference type="GO" id="GO:0006096">
    <property type="term" value="P:glycolytic process"/>
    <property type="evidence" value="ECO:0007669"/>
    <property type="project" value="UniProtKB-KW"/>
</dbReference>
<dbReference type="PANTHER" id="PTHR31209">
    <property type="entry name" value="COFACTOR-INDEPENDENT PHOSPHOGLYCERATE MUTASE"/>
    <property type="match status" value="1"/>
</dbReference>
<gene>
    <name evidence="7" type="primary">apgM</name>
    <name evidence="7" type="ORF">dnm_070630</name>
</gene>
<evidence type="ECO:0000256" key="4">
    <source>
        <dbReference type="ARBA" id="ARBA00005524"/>
    </source>
</evidence>
<dbReference type="PIRSF" id="PIRSF006392">
    <property type="entry name" value="IPGAM_arch"/>
    <property type="match status" value="1"/>
</dbReference>
<dbReference type="Proteomes" id="UP000663722">
    <property type="component" value="Chromosome"/>
</dbReference>
<dbReference type="EMBL" id="CP061800">
    <property type="protein sequence ID" value="QTA90999.1"/>
    <property type="molecule type" value="Genomic_DNA"/>
</dbReference>
<feature type="domain" description="Metalloenzyme" evidence="6">
    <location>
        <begin position="3"/>
        <end position="406"/>
    </location>
</feature>
<dbReference type="InterPro" id="IPR017850">
    <property type="entry name" value="Alkaline_phosphatase_core_sf"/>
</dbReference>
<comment type="catalytic activity">
    <reaction evidence="1">
        <text>(2R)-2-phosphoglycerate = (2R)-3-phosphoglycerate</text>
        <dbReference type="Rhea" id="RHEA:15901"/>
        <dbReference type="ChEBI" id="CHEBI:58272"/>
        <dbReference type="ChEBI" id="CHEBI:58289"/>
        <dbReference type="EC" id="5.4.2.12"/>
    </reaction>
</comment>
<dbReference type="AlphaFoldDB" id="A0A975BTK9"/>
<reference evidence="7" key="1">
    <citation type="journal article" date="2021" name="Microb. Physiol.">
        <title>Proteogenomic Insights into the Physiology of Marine, Sulfate-Reducing, Filamentous Desulfonema limicola and Desulfonema magnum.</title>
        <authorList>
            <person name="Schnaars V."/>
            <person name="Wohlbrand L."/>
            <person name="Scheve S."/>
            <person name="Hinrichs C."/>
            <person name="Reinhardt R."/>
            <person name="Rabus R."/>
        </authorList>
    </citation>
    <scope>NUCLEOTIDE SEQUENCE</scope>
    <source>
        <strain evidence="7">4be13</strain>
    </source>
</reference>
<proteinExistence type="inferred from homology"/>
<dbReference type="RefSeq" id="WP_207678955.1">
    <property type="nucleotide sequence ID" value="NZ_CP061800.1"/>
</dbReference>